<dbReference type="EMBL" id="VCEI01000011">
    <property type="protein sequence ID" value="TLU96302.1"/>
    <property type="molecule type" value="Genomic_DNA"/>
</dbReference>
<comment type="similarity">
    <text evidence="1">Belongs to the leucine-binding protein family.</text>
</comment>
<dbReference type="InterPro" id="IPR011990">
    <property type="entry name" value="TPR-like_helical_dom_sf"/>
</dbReference>
<dbReference type="OrthoDB" id="1490998at2"/>
<organism evidence="6 7">
    <name type="scientific">Dyadobacter sediminis</name>
    <dbReference type="NCBI Taxonomy" id="1493691"/>
    <lineage>
        <taxon>Bacteria</taxon>
        <taxon>Pseudomonadati</taxon>
        <taxon>Bacteroidota</taxon>
        <taxon>Cytophagia</taxon>
        <taxon>Cytophagales</taxon>
        <taxon>Spirosomataceae</taxon>
        <taxon>Dyadobacter</taxon>
    </lineage>
</organism>
<gene>
    <name evidence="6" type="primary">bamD</name>
    <name evidence="6" type="ORF">FEM55_03950</name>
</gene>
<evidence type="ECO:0000313" key="7">
    <source>
        <dbReference type="Proteomes" id="UP000309788"/>
    </source>
</evidence>
<proteinExistence type="inferred from homology"/>
<evidence type="ECO:0000259" key="4">
    <source>
        <dbReference type="Pfam" id="PF13458"/>
    </source>
</evidence>
<accession>A0A5R9KJD6</accession>
<evidence type="ECO:0000256" key="3">
    <source>
        <dbReference type="SAM" id="SignalP"/>
    </source>
</evidence>
<evidence type="ECO:0000256" key="1">
    <source>
        <dbReference type="ARBA" id="ARBA00010062"/>
    </source>
</evidence>
<dbReference type="InterPro" id="IPR039565">
    <property type="entry name" value="BamD-like"/>
</dbReference>
<comment type="caution">
    <text evidence="6">The sequence shown here is derived from an EMBL/GenBank/DDBJ whole genome shotgun (WGS) entry which is preliminary data.</text>
</comment>
<keyword evidence="7" id="KW-1185">Reference proteome</keyword>
<name>A0A5R9KJD6_9BACT</name>
<dbReference type="Pfam" id="PF13525">
    <property type="entry name" value="YfiO"/>
    <property type="match status" value="1"/>
</dbReference>
<dbReference type="CDD" id="cd06268">
    <property type="entry name" value="PBP1_ABC_transporter_LIVBP-like"/>
    <property type="match status" value="1"/>
</dbReference>
<dbReference type="Gene3D" id="1.25.40.10">
    <property type="entry name" value="Tetratricopeptide repeat domain"/>
    <property type="match status" value="1"/>
</dbReference>
<feature type="signal peptide" evidence="3">
    <location>
        <begin position="1"/>
        <end position="21"/>
    </location>
</feature>
<dbReference type="RefSeq" id="WP_138279996.1">
    <property type="nucleotide sequence ID" value="NZ_BMGE01000001.1"/>
</dbReference>
<reference evidence="6 7" key="1">
    <citation type="submission" date="2019-05" db="EMBL/GenBank/DDBJ databases">
        <authorList>
            <person name="Qu J.-H."/>
        </authorList>
    </citation>
    <scope>NUCLEOTIDE SEQUENCE [LARGE SCALE GENOMIC DNA]</scope>
    <source>
        <strain evidence="6 7">Z12</strain>
    </source>
</reference>
<feature type="chain" id="PRO_5024451248" evidence="3">
    <location>
        <begin position="22"/>
        <end position="571"/>
    </location>
</feature>
<feature type="domain" description="Leucine-binding protein" evidence="4">
    <location>
        <begin position="295"/>
        <end position="521"/>
    </location>
</feature>
<feature type="domain" description="Outer membrane lipoprotein BamD-like" evidence="5">
    <location>
        <begin position="28"/>
        <end position="116"/>
    </location>
</feature>
<dbReference type="InterPro" id="IPR028081">
    <property type="entry name" value="Leu-bd"/>
</dbReference>
<dbReference type="Pfam" id="PF13458">
    <property type="entry name" value="Peripla_BP_6"/>
    <property type="match status" value="1"/>
</dbReference>
<dbReference type="InterPro" id="IPR028082">
    <property type="entry name" value="Peripla_BP_I"/>
</dbReference>
<evidence type="ECO:0000313" key="6">
    <source>
        <dbReference type="EMBL" id="TLU96302.1"/>
    </source>
</evidence>
<dbReference type="Proteomes" id="UP000309788">
    <property type="component" value="Unassembled WGS sequence"/>
</dbReference>
<protein>
    <submittedName>
        <fullName evidence="6">Outer membrane protein assembly factor BamD</fullName>
    </submittedName>
</protein>
<keyword evidence="2 3" id="KW-0732">Signal</keyword>
<sequence length="571" mass="65119">MRVIFFLMLITVCSFCHVTNAQNIAQTESRYKSAVDDYKHEKYAAAMEKLSPLTNPNLKTPYSTYSQYYYALSAYQLKQYPESKQMLLQLLSSYPGWNRINDVYYLLGTIAFENGRYKEGLDYLLKIKDSAFNKDVAALKQLHLENISDIAILKDLHRQYASDREIARALSMAIENNPSATQSDKLLDEQLQKQFKFSKKEKVAVTEETGKRSTPRSEGKWTKGYLDVSVLLPFRLDEFNTAKRRSNQFAYDYYLGMEMARELLATEGIQVNIWAYDVVNDARSMKTIVDNKNFQLSDLVVGPLYSETFNVTSEFVNRSGMVMLNPLSTDGNLIKSATGIYLAHPSVTFQTQKAVQWIKTQSSGLSAAVYYGSTAKDSAMAFSYVAEWTGKGGKVLEMIKIQPDREWLESSILIAESMKPAHVALFTSDGGTGTMVMEVLKSRKLSSIPVLATSTSFNQQESRLSKYGSRLFLINADYVDREKESIRQFQKDYFARNNTFPSVYSYQGYDQLLYFARMLHTYKDKFSSGLRSGRNSGQEYLLSGFDYSRSNENQITPVIKFNGSKWVPIDR</sequence>
<dbReference type="AlphaFoldDB" id="A0A5R9KJD6"/>
<dbReference type="SUPFAM" id="SSF48452">
    <property type="entry name" value="TPR-like"/>
    <property type="match status" value="1"/>
</dbReference>
<evidence type="ECO:0000259" key="5">
    <source>
        <dbReference type="Pfam" id="PF13525"/>
    </source>
</evidence>
<evidence type="ECO:0000256" key="2">
    <source>
        <dbReference type="ARBA" id="ARBA00022729"/>
    </source>
</evidence>
<dbReference type="Gene3D" id="3.40.50.2300">
    <property type="match status" value="2"/>
</dbReference>
<dbReference type="SUPFAM" id="SSF53822">
    <property type="entry name" value="Periplasmic binding protein-like I"/>
    <property type="match status" value="1"/>
</dbReference>